<keyword evidence="5" id="KW-1185">Reference proteome</keyword>
<comment type="subcellular location">
    <subcellularLocation>
        <location evidence="1">Nucleus</location>
    </subcellularLocation>
</comment>
<dbReference type="AlphaFoldDB" id="A0A8X8AAF8"/>
<dbReference type="InterPro" id="IPR003441">
    <property type="entry name" value="NAC-dom"/>
</dbReference>
<dbReference type="Pfam" id="PF02365">
    <property type="entry name" value="NAM"/>
    <property type="match status" value="2"/>
</dbReference>
<feature type="domain" description="NAC" evidence="3">
    <location>
        <begin position="38"/>
        <end position="186"/>
    </location>
</feature>
<dbReference type="PROSITE" id="PS51005">
    <property type="entry name" value="NAC"/>
    <property type="match status" value="2"/>
</dbReference>
<dbReference type="Proteomes" id="UP000886885">
    <property type="component" value="Chromosome 2D"/>
</dbReference>
<feature type="domain" description="NAC" evidence="3">
    <location>
        <begin position="270"/>
        <end position="421"/>
    </location>
</feature>
<evidence type="ECO:0000259" key="3">
    <source>
        <dbReference type="PROSITE" id="PS51005"/>
    </source>
</evidence>
<sequence length="809" mass="91529">MVMEAVEPAELGLQVVEFNCKQPDQARMTNRAISFPSSPVGYVFRPTDEELVNHYLKLKMHGGYEQEVSIIAEVNVCDFEPWVLPGLSTYQSNDPECYFFCPRSYKYVNSHRANRTTAAGYWKGTGKNRIIKAKSTKEHIAIKKTLVFYENRVPNGVKTDWIIHEYHPTFSFHNQRDFVLCKLKKYPDENMPTFEESESSSNVPHGFGNQNPTVRNYPLTFEEGGHTAQMASNLANNRLEEDINQLQTQLESFRGFDDGDYDLNSALQFSPGSYIFHPTEEEIIRHYLKHKMDGRDFLVDDLIGEVDLYRRDPWELPDSARIKSDDDRVWYYFCRLDYKHSNSKRARRETKNGYWKSTGKVRDIKARRTDEVIGTKRTLVFQHRCPDSKKVVGTSWVIHEFHAKTSTPDQRALVLCKLKHKADDSAANLPDDEGEPIRVMGSNVENNAVLNNNQEVDAALLQSLFDSHEAGFDSPFALQSQNHVQNNNQEVDAALLQSLIDNHGASFDFPFALQSQNHVQNKNQEVDAEQLQSLFDSHEVGFDNNQEVDAEQLQSLFDSHEAGFDFPLALQPHNLVQNYLSDEEDIDFADSLLNDYIPPTPRSSSNAYVLDSSDRETYLAYGESPNLFGGHGSSRAYRRKQMAHSDDTLLMGASSMDSTTVTRHEQVNSGFPRIHKAQNAQIPNSFLELEVISAKGDQFLGGFSSTASKHKAREGARQAANIDLPKKVAIESVEDRKKVQVMNAKPAVKSRSNGSAGSGSRGSVSVLIHAQRSADCSLREASPTRLSSRVSSITRTLYVLREKVSKRRT</sequence>
<dbReference type="GO" id="GO:0003677">
    <property type="term" value="F:DNA binding"/>
    <property type="evidence" value="ECO:0007669"/>
    <property type="project" value="InterPro"/>
</dbReference>
<dbReference type="PANTHER" id="PTHR31989">
    <property type="entry name" value="NAC DOMAIN-CONTAINING PROTEIN 82-RELATED"/>
    <property type="match status" value="1"/>
</dbReference>
<reference evidence="4" key="1">
    <citation type="journal article" date="2020" name="bioRxiv">
        <title>Hybrid origin of Populus tomentosa Carr. identified through genome sequencing and phylogenomic analysis.</title>
        <authorList>
            <person name="An X."/>
            <person name="Gao K."/>
            <person name="Chen Z."/>
            <person name="Li J."/>
            <person name="Yang X."/>
            <person name="Yang X."/>
            <person name="Zhou J."/>
            <person name="Guo T."/>
            <person name="Zhao T."/>
            <person name="Huang S."/>
            <person name="Miao D."/>
            <person name="Khan W.U."/>
            <person name="Rao P."/>
            <person name="Ye M."/>
            <person name="Lei B."/>
            <person name="Liao W."/>
            <person name="Wang J."/>
            <person name="Ji L."/>
            <person name="Li Y."/>
            <person name="Guo B."/>
            <person name="Mustafa N.S."/>
            <person name="Li S."/>
            <person name="Yun Q."/>
            <person name="Keller S.R."/>
            <person name="Mao J."/>
            <person name="Zhang R."/>
            <person name="Strauss S.H."/>
        </authorList>
    </citation>
    <scope>NUCLEOTIDE SEQUENCE</scope>
    <source>
        <strain evidence="4">GM15</strain>
        <tissue evidence="4">Leaf</tissue>
    </source>
</reference>
<dbReference type="GO" id="GO:0005634">
    <property type="term" value="C:nucleus"/>
    <property type="evidence" value="ECO:0007669"/>
    <property type="project" value="UniProtKB-SubCell"/>
</dbReference>
<dbReference type="OrthoDB" id="850399at2759"/>
<evidence type="ECO:0000313" key="4">
    <source>
        <dbReference type="EMBL" id="KAG6784936.1"/>
    </source>
</evidence>
<organism evidence="4 5">
    <name type="scientific">Populus tomentosa</name>
    <name type="common">Chinese white poplar</name>
    <dbReference type="NCBI Taxonomy" id="118781"/>
    <lineage>
        <taxon>Eukaryota</taxon>
        <taxon>Viridiplantae</taxon>
        <taxon>Streptophyta</taxon>
        <taxon>Embryophyta</taxon>
        <taxon>Tracheophyta</taxon>
        <taxon>Spermatophyta</taxon>
        <taxon>Magnoliopsida</taxon>
        <taxon>eudicotyledons</taxon>
        <taxon>Gunneridae</taxon>
        <taxon>Pentapetalae</taxon>
        <taxon>rosids</taxon>
        <taxon>fabids</taxon>
        <taxon>Malpighiales</taxon>
        <taxon>Salicaceae</taxon>
        <taxon>Saliceae</taxon>
        <taxon>Populus</taxon>
    </lineage>
</organism>
<gene>
    <name evidence="4" type="ORF">POTOM_010650</name>
</gene>
<protein>
    <recommendedName>
        <fullName evidence="3">NAC domain-containing protein</fullName>
    </recommendedName>
</protein>
<evidence type="ECO:0000256" key="2">
    <source>
        <dbReference type="SAM" id="MobiDB-lite"/>
    </source>
</evidence>
<name>A0A8X8AAF8_POPTO</name>
<comment type="caution">
    <text evidence="4">The sequence shown here is derived from an EMBL/GenBank/DDBJ whole genome shotgun (WGS) entry which is preliminary data.</text>
</comment>
<dbReference type="GO" id="GO:0006355">
    <property type="term" value="P:regulation of DNA-templated transcription"/>
    <property type="evidence" value="ECO:0007669"/>
    <property type="project" value="InterPro"/>
</dbReference>
<evidence type="ECO:0000313" key="5">
    <source>
        <dbReference type="Proteomes" id="UP000886885"/>
    </source>
</evidence>
<evidence type="ECO:0000256" key="1">
    <source>
        <dbReference type="ARBA" id="ARBA00004123"/>
    </source>
</evidence>
<proteinExistence type="predicted"/>
<dbReference type="EMBL" id="JAAWWB010000004">
    <property type="protein sequence ID" value="KAG6784936.1"/>
    <property type="molecule type" value="Genomic_DNA"/>
</dbReference>
<accession>A0A8X8AAF8</accession>
<feature type="region of interest" description="Disordered" evidence="2">
    <location>
        <begin position="744"/>
        <end position="763"/>
    </location>
</feature>